<evidence type="ECO:0000313" key="1">
    <source>
        <dbReference type="EMBL" id="ODV86066.1"/>
    </source>
</evidence>
<dbReference type="Gene3D" id="3.40.630.30">
    <property type="match status" value="1"/>
</dbReference>
<evidence type="ECO:0008006" key="3">
    <source>
        <dbReference type="Google" id="ProtNLM"/>
    </source>
</evidence>
<proteinExistence type="predicted"/>
<dbReference type="Proteomes" id="UP000094801">
    <property type="component" value="Unassembled WGS sequence"/>
</dbReference>
<name>A0A1E4T2T6_9ASCO</name>
<protein>
    <recommendedName>
        <fullName evidence="3">N-acetyltransferase domain-containing protein</fullName>
    </recommendedName>
</protein>
<dbReference type="OrthoDB" id="47374at2759"/>
<evidence type="ECO:0000313" key="2">
    <source>
        <dbReference type="Proteomes" id="UP000094801"/>
    </source>
</evidence>
<dbReference type="EMBL" id="KV453851">
    <property type="protein sequence ID" value="ODV86066.1"/>
    <property type="molecule type" value="Genomic_DNA"/>
</dbReference>
<organism evidence="1 2">
    <name type="scientific">[Candida] arabinofermentans NRRL YB-2248</name>
    <dbReference type="NCBI Taxonomy" id="983967"/>
    <lineage>
        <taxon>Eukaryota</taxon>
        <taxon>Fungi</taxon>
        <taxon>Dikarya</taxon>
        <taxon>Ascomycota</taxon>
        <taxon>Saccharomycotina</taxon>
        <taxon>Pichiomycetes</taxon>
        <taxon>Pichiales</taxon>
        <taxon>Pichiaceae</taxon>
        <taxon>Ogataea</taxon>
        <taxon>Ogataea/Candida clade</taxon>
    </lineage>
</organism>
<dbReference type="STRING" id="983967.A0A1E4T2T6"/>
<gene>
    <name evidence="1" type="ORF">CANARDRAFT_149996</name>
</gene>
<sequence length="181" mass="20683">MSKVRIALDDLTVNNLGLFNLITAPEEYPQSYIQECKESGELAQYIYFNEVPVGVIVARPIQPTKSKSPVGLVIELLSVLKSYRHNFDLENEAIAYIEKIGKETKHLNFGYILIDKEANDWLYEFIPSRGYIEEDLNDELYKGLNLTKGKENVVLFKKDLVNKLKAPPMPPQSMQFPQIST</sequence>
<dbReference type="AlphaFoldDB" id="A0A1E4T2T6"/>
<accession>A0A1E4T2T6</accession>
<keyword evidence="2" id="KW-1185">Reference proteome</keyword>
<reference evidence="2" key="1">
    <citation type="submission" date="2016-04" db="EMBL/GenBank/DDBJ databases">
        <title>Comparative genomics of biotechnologically important yeasts.</title>
        <authorList>
            <consortium name="DOE Joint Genome Institute"/>
            <person name="Riley R."/>
            <person name="Haridas S."/>
            <person name="Wolfe K.H."/>
            <person name="Lopes M.R."/>
            <person name="Hittinger C.T."/>
            <person name="Goker M."/>
            <person name="Salamov A."/>
            <person name="Wisecaver J."/>
            <person name="Long T.M."/>
            <person name="Aerts A.L."/>
            <person name="Barry K."/>
            <person name="Choi C."/>
            <person name="Clum A."/>
            <person name="Coughlan A.Y."/>
            <person name="Deshpande S."/>
            <person name="Douglass A.P."/>
            <person name="Hanson S.J."/>
            <person name="Klenk H.-P."/>
            <person name="Labutti K."/>
            <person name="Lapidus A."/>
            <person name="Lindquist E."/>
            <person name="Lipzen A."/>
            <person name="Meier-Kolthoff J.P."/>
            <person name="Ohm R.A."/>
            <person name="Otillar R.P."/>
            <person name="Pangilinan J."/>
            <person name="Peng Y."/>
            <person name="Rokas A."/>
            <person name="Rosa C.A."/>
            <person name="Scheuner C."/>
            <person name="Sibirny A.A."/>
            <person name="Slot J.C."/>
            <person name="Stielow J.B."/>
            <person name="Sun H."/>
            <person name="Kurtzman C.P."/>
            <person name="Blackwell M."/>
            <person name="Grigoriev I.V."/>
            <person name="Jeffries T.W."/>
        </authorList>
    </citation>
    <scope>NUCLEOTIDE SEQUENCE [LARGE SCALE GENOMIC DNA]</scope>
    <source>
        <strain evidence="2">NRRL YB-2248</strain>
    </source>
</reference>